<sequence length="224" mass="24870">MYYPPSPPYRQAERSSQRILTVTGIGTISATPTIVKIQLGVVTKGEELTKTQQENAQVMNAVIQSLVQMGIPSENIQTVDYYIYPQYDYVDGKQEFKGYQVTHMISVTIEDLEETGAVIDTAVKNGANRVANIQFTIKEPQDLYAEALREALNNCLIKAQTMADTLNLNLDPTPIKVIERVQESPSTYQTLAKSEAVAGVSTKIEPGQLEIIARVEAQFQYFSS</sequence>
<reference evidence="1 2" key="1">
    <citation type="journal article" date="2015" name="Stand. Genomic Sci.">
        <title>High quality draft genome sequence of the moderately halophilic bacterium Pontibacillus yanchengensis Y32(T) and comparison among Pontibacillus genomes.</title>
        <authorList>
            <person name="Huang J."/>
            <person name="Qiao Z.X."/>
            <person name="Tang J.W."/>
            <person name="Wang G."/>
        </authorList>
    </citation>
    <scope>NUCLEOTIDE SEQUENCE [LARGE SCALE GENOMIC DNA]</scope>
    <source>
        <strain evidence="1 2">Y32</strain>
    </source>
</reference>
<dbReference type="STRING" id="1385514.N782_21940"/>
<dbReference type="Pfam" id="PF04402">
    <property type="entry name" value="SIMPL"/>
    <property type="match status" value="1"/>
</dbReference>
<dbReference type="AlphaFoldDB" id="A0A0A2T5J4"/>
<comment type="caution">
    <text evidence="1">The sequence shown here is derived from an EMBL/GenBank/DDBJ whole genome shotgun (WGS) entry which is preliminary data.</text>
</comment>
<protein>
    <recommendedName>
        <fullName evidence="3">Periplasmic immunogenic protein</fullName>
    </recommendedName>
</protein>
<dbReference type="PANTHER" id="PTHR34387">
    <property type="entry name" value="SLR1258 PROTEIN"/>
    <property type="match status" value="1"/>
</dbReference>
<organism evidence="1 2">
    <name type="scientific">Pontibacillus yanchengensis Y32</name>
    <dbReference type="NCBI Taxonomy" id="1385514"/>
    <lineage>
        <taxon>Bacteria</taxon>
        <taxon>Bacillati</taxon>
        <taxon>Bacillota</taxon>
        <taxon>Bacilli</taxon>
        <taxon>Bacillales</taxon>
        <taxon>Bacillaceae</taxon>
        <taxon>Pontibacillus</taxon>
    </lineage>
</organism>
<keyword evidence="2" id="KW-1185">Reference proteome</keyword>
<evidence type="ECO:0000313" key="2">
    <source>
        <dbReference type="Proteomes" id="UP000030147"/>
    </source>
</evidence>
<dbReference type="eggNOG" id="COG2968">
    <property type="taxonomic scope" value="Bacteria"/>
</dbReference>
<dbReference type="Proteomes" id="UP000030147">
    <property type="component" value="Unassembled WGS sequence"/>
</dbReference>
<dbReference type="InterPro" id="IPR007497">
    <property type="entry name" value="SIMPL/DUF541"/>
</dbReference>
<dbReference type="GO" id="GO:0006974">
    <property type="term" value="P:DNA damage response"/>
    <property type="evidence" value="ECO:0007669"/>
    <property type="project" value="TreeGrafter"/>
</dbReference>
<dbReference type="Gene3D" id="3.30.70.2970">
    <property type="entry name" value="Protein of unknown function (DUF541), domain 2"/>
    <property type="match status" value="1"/>
</dbReference>
<evidence type="ECO:0008006" key="3">
    <source>
        <dbReference type="Google" id="ProtNLM"/>
    </source>
</evidence>
<gene>
    <name evidence="1" type="ORF">N782_21940</name>
</gene>
<name>A0A0A2T5J4_9BACI</name>
<dbReference type="InterPro" id="IPR052022">
    <property type="entry name" value="26kDa_periplasmic_antigen"/>
</dbReference>
<accession>A0A0A2T5J4</accession>
<proteinExistence type="predicted"/>
<evidence type="ECO:0000313" key="1">
    <source>
        <dbReference type="EMBL" id="KGP71072.1"/>
    </source>
</evidence>
<dbReference type="Gene3D" id="3.30.110.170">
    <property type="entry name" value="Protein of unknown function (DUF541), domain 1"/>
    <property type="match status" value="1"/>
</dbReference>
<dbReference type="PANTHER" id="PTHR34387:SF2">
    <property type="entry name" value="SLR1258 PROTEIN"/>
    <property type="match status" value="1"/>
</dbReference>
<dbReference type="EMBL" id="AVBF01000086">
    <property type="protein sequence ID" value="KGP71072.1"/>
    <property type="molecule type" value="Genomic_DNA"/>
</dbReference>
<dbReference type="OrthoDB" id="9785192at2"/>
<dbReference type="RefSeq" id="WP_036823993.1">
    <property type="nucleotide sequence ID" value="NZ_AVBF01000086.1"/>
</dbReference>